<dbReference type="GO" id="GO:0046872">
    <property type="term" value="F:metal ion binding"/>
    <property type="evidence" value="ECO:0007669"/>
    <property type="project" value="UniProtKB-KW"/>
</dbReference>
<reference evidence="4" key="1">
    <citation type="journal article" date="2020" name="bioRxiv">
        <title>A rank-normalized archaeal taxonomy based on genome phylogeny resolves widespread incomplete and uneven classifications.</title>
        <authorList>
            <person name="Rinke C."/>
            <person name="Chuvochina M."/>
            <person name="Mussig A.J."/>
            <person name="Chaumeil P.-A."/>
            <person name="Waite D.W."/>
            <person name="Whitman W.B."/>
            <person name="Parks D.H."/>
            <person name="Hugenholtz P."/>
        </authorList>
    </citation>
    <scope>NUCLEOTIDE SEQUENCE</scope>
    <source>
        <strain evidence="4">UBA8853</strain>
    </source>
</reference>
<dbReference type="AlphaFoldDB" id="A0A832TEU0"/>
<evidence type="ECO:0000313" key="5">
    <source>
        <dbReference type="Proteomes" id="UP000619545"/>
    </source>
</evidence>
<keyword evidence="2" id="KW-0479">Metal-binding</keyword>
<dbReference type="Proteomes" id="UP000619545">
    <property type="component" value="Unassembled WGS sequence"/>
</dbReference>
<dbReference type="InterPro" id="IPR011234">
    <property type="entry name" value="Fumarylacetoacetase-like_C"/>
</dbReference>
<dbReference type="FunFam" id="3.90.850.10:FF:000002">
    <property type="entry name" value="2-hydroxyhepta-2,4-diene-1,7-dioate isomerase"/>
    <property type="match status" value="1"/>
</dbReference>
<accession>A0A832TEU0</accession>
<dbReference type="InterPro" id="IPR051121">
    <property type="entry name" value="FAH"/>
</dbReference>
<evidence type="ECO:0000256" key="1">
    <source>
        <dbReference type="ARBA" id="ARBA00010211"/>
    </source>
</evidence>
<gene>
    <name evidence="4" type="ORF">HA336_00155</name>
</gene>
<comment type="caution">
    <text evidence="4">The sequence shown here is derived from an EMBL/GenBank/DDBJ whole genome shotgun (WGS) entry which is preliminary data.</text>
</comment>
<dbReference type="InterPro" id="IPR036663">
    <property type="entry name" value="Fumarylacetoacetase_C_sf"/>
</dbReference>
<proteinExistence type="inferred from homology"/>
<evidence type="ECO:0000259" key="3">
    <source>
        <dbReference type="Pfam" id="PF01557"/>
    </source>
</evidence>
<dbReference type="Pfam" id="PF01557">
    <property type="entry name" value="FAA_hydrolase"/>
    <property type="match status" value="1"/>
</dbReference>
<comment type="similarity">
    <text evidence="1">Belongs to the FAH family.</text>
</comment>
<evidence type="ECO:0000313" key="4">
    <source>
        <dbReference type="EMBL" id="HII69629.1"/>
    </source>
</evidence>
<evidence type="ECO:0000256" key="2">
    <source>
        <dbReference type="ARBA" id="ARBA00022723"/>
    </source>
</evidence>
<organism evidence="4 5">
    <name type="scientific">Methanopyrus kandleri</name>
    <dbReference type="NCBI Taxonomy" id="2320"/>
    <lineage>
        <taxon>Archaea</taxon>
        <taxon>Methanobacteriati</taxon>
        <taxon>Methanobacteriota</taxon>
        <taxon>Methanomada group</taxon>
        <taxon>Methanopyri</taxon>
        <taxon>Methanopyrales</taxon>
        <taxon>Methanopyraceae</taxon>
        <taxon>Methanopyrus</taxon>
    </lineage>
</organism>
<dbReference type="Gene3D" id="3.90.850.10">
    <property type="entry name" value="Fumarylacetoacetase-like, C-terminal domain"/>
    <property type="match status" value="1"/>
</dbReference>
<dbReference type="GO" id="GO:0016787">
    <property type="term" value="F:hydrolase activity"/>
    <property type="evidence" value="ECO:0007669"/>
    <property type="project" value="UniProtKB-KW"/>
</dbReference>
<name>A0A832TEU0_9EURY</name>
<keyword evidence="4" id="KW-0378">Hydrolase</keyword>
<sequence length="286" mass="32292">MSAPVRWSEFFHPPHPLRPGRTLRVGTYLVDGTPRPAVFLDDEVHVYDLPVLEFIEVVHSDGLGDLDYSVYPLSELRIGPPVPRPPKIICFGLNYREHVEELREMGMDVPSEPVMTMKAPTAVIGHLDTVKLPREARRVDHELELAVVIGERCRKVSPEEARDAVLGFTIINDVTARDIEKREGQWVRAKSYDTFAPLGPWIETELEPDGLEMELRVNGEVRQRATTDDMVRDPYELVSFTSRVMTLEPGDIIATGTPPGVGPMEPDDKIELEIERIGRLVHYVGQ</sequence>
<dbReference type="EMBL" id="DUJS01000001">
    <property type="protein sequence ID" value="HII69629.1"/>
    <property type="molecule type" value="Genomic_DNA"/>
</dbReference>
<protein>
    <submittedName>
        <fullName evidence="4">Fumarylacetoacetate hydrolase family protein</fullName>
    </submittedName>
</protein>
<dbReference type="PANTHER" id="PTHR42796:SF4">
    <property type="entry name" value="FUMARYLACETOACETATE HYDROLASE DOMAIN-CONTAINING PROTEIN 2A"/>
    <property type="match status" value="1"/>
</dbReference>
<dbReference type="PANTHER" id="PTHR42796">
    <property type="entry name" value="FUMARYLACETOACETATE HYDROLASE DOMAIN-CONTAINING PROTEIN 2A-RELATED"/>
    <property type="match status" value="1"/>
</dbReference>
<dbReference type="GO" id="GO:0019752">
    <property type="term" value="P:carboxylic acid metabolic process"/>
    <property type="evidence" value="ECO:0007669"/>
    <property type="project" value="UniProtKB-ARBA"/>
</dbReference>
<dbReference type="SUPFAM" id="SSF56529">
    <property type="entry name" value="FAH"/>
    <property type="match status" value="1"/>
</dbReference>
<feature type="domain" description="Fumarylacetoacetase-like C-terminal" evidence="3">
    <location>
        <begin position="87"/>
        <end position="284"/>
    </location>
</feature>
<dbReference type="GO" id="GO:0016853">
    <property type="term" value="F:isomerase activity"/>
    <property type="evidence" value="ECO:0007669"/>
    <property type="project" value="UniProtKB-ARBA"/>
</dbReference>